<reference evidence="1" key="1">
    <citation type="submission" date="2023-06" db="EMBL/GenBank/DDBJ databases">
        <title>Uncultivated large filamentous bacteria from sulfidic sediments reveal new species and different genomic features in energy metabolism and defense.</title>
        <authorList>
            <person name="Fonseca A."/>
        </authorList>
    </citation>
    <scope>NUCLEOTIDE SEQUENCE</scope>
    <source>
        <strain evidence="1">HSG4</strain>
    </source>
</reference>
<dbReference type="Proteomes" id="UP001171945">
    <property type="component" value="Unassembled WGS sequence"/>
</dbReference>
<dbReference type="EMBL" id="JAUCGM010000858">
    <property type="protein sequence ID" value="MDM8563769.1"/>
    <property type="molecule type" value="Genomic_DNA"/>
</dbReference>
<sequence length="88" mass="10449">MEEKIRAGEWEIEGARIKQRVDVAVYSKEKQLQLVVEVKKNPNEMNVEPQNWATKIRKNLFTHAGIPNTPYFLLADVPDFFYLWENRE</sequence>
<protein>
    <recommendedName>
        <fullName evidence="3">Type I restriction enzyme R protein N-terminal domain-containing protein</fullName>
    </recommendedName>
</protein>
<evidence type="ECO:0008006" key="3">
    <source>
        <dbReference type="Google" id="ProtNLM"/>
    </source>
</evidence>
<accession>A0ABT7VW18</accession>
<gene>
    <name evidence="1" type="ORF">QUF54_10490</name>
</gene>
<evidence type="ECO:0000313" key="2">
    <source>
        <dbReference type="Proteomes" id="UP001171945"/>
    </source>
</evidence>
<feature type="non-terminal residue" evidence="1">
    <location>
        <position position="88"/>
    </location>
</feature>
<comment type="caution">
    <text evidence="1">The sequence shown here is derived from an EMBL/GenBank/DDBJ whole genome shotgun (WGS) entry which is preliminary data.</text>
</comment>
<name>A0ABT7VW18_9GAMM</name>
<evidence type="ECO:0000313" key="1">
    <source>
        <dbReference type="EMBL" id="MDM8563769.1"/>
    </source>
</evidence>
<keyword evidence="2" id="KW-1185">Reference proteome</keyword>
<organism evidence="1 2">
    <name type="scientific">Candidatus Marithioploca araucensis</name>
    <dbReference type="NCBI Taxonomy" id="70273"/>
    <lineage>
        <taxon>Bacteria</taxon>
        <taxon>Pseudomonadati</taxon>
        <taxon>Pseudomonadota</taxon>
        <taxon>Gammaproteobacteria</taxon>
        <taxon>Thiotrichales</taxon>
        <taxon>Thiotrichaceae</taxon>
        <taxon>Candidatus Marithioploca</taxon>
    </lineage>
</organism>
<proteinExistence type="predicted"/>